<keyword evidence="3 5" id="KW-1133">Transmembrane helix</keyword>
<feature type="transmembrane region" description="Helical" evidence="5">
    <location>
        <begin position="116"/>
        <end position="137"/>
    </location>
</feature>
<comment type="caution">
    <text evidence="6">The sequence shown here is derived from an EMBL/GenBank/DDBJ whole genome shotgun (WGS) entry which is preliminary data.</text>
</comment>
<dbReference type="Pfam" id="PF00083">
    <property type="entry name" value="Sugar_tr"/>
    <property type="match status" value="1"/>
</dbReference>
<feature type="transmembrane region" description="Helical" evidence="5">
    <location>
        <begin position="23"/>
        <end position="43"/>
    </location>
</feature>
<dbReference type="Pfam" id="PF07690">
    <property type="entry name" value="MFS_1"/>
    <property type="match status" value="1"/>
</dbReference>
<feature type="non-terminal residue" evidence="6">
    <location>
        <position position="297"/>
    </location>
</feature>
<proteinExistence type="predicted"/>
<accession>A0A423TEE0</accession>
<comment type="subcellular location">
    <subcellularLocation>
        <location evidence="1">Membrane</location>
        <topology evidence="1">Multi-pass membrane protein</topology>
    </subcellularLocation>
</comment>
<keyword evidence="7" id="KW-1185">Reference proteome</keyword>
<dbReference type="AlphaFoldDB" id="A0A423TEE0"/>
<evidence type="ECO:0000313" key="7">
    <source>
        <dbReference type="Proteomes" id="UP000283509"/>
    </source>
</evidence>
<dbReference type="InterPro" id="IPR011701">
    <property type="entry name" value="MFS"/>
</dbReference>
<keyword evidence="4 5" id="KW-0472">Membrane</keyword>
<dbReference type="EMBL" id="QCYY01001841">
    <property type="protein sequence ID" value="ROT74840.1"/>
    <property type="molecule type" value="Genomic_DNA"/>
</dbReference>
<reference evidence="6 7" key="2">
    <citation type="submission" date="2019-01" db="EMBL/GenBank/DDBJ databases">
        <title>The decoding of complex shrimp genome reveals the adaptation for benthos swimmer, frequently molting mechanism and breeding impact on genome.</title>
        <authorList>
            <person name="Sun Y."/>
            <person name="Gao Y."/>
            <person name="Yu Y."/>
        </authorList>
    </citation>
    <scope>NUCLEOTIDE SEQUENCE [LARGE SCALE GENOMIC DNA]</scope>
    <source>
        <tissue evidence="6">Muscle</tissue>
    </source>
</reference>
<evidence type="ECO:0000256" key="5">
    <source>
        <dbReference type="SAM" id="Phobius"/>
    </source>
</evidence>
<feature type="transmembrane region" description="Helical" evidence="5">
    <location>
        <begin position="230"/>
        <end position="251"/>
    </location>
</feature>
<evidence type="ECO:0000256" key="2">
    <source>
        <dbReference type="ARBA" id="ARBA00022692"/>
    </source>
</evidence>
<dbReference type="SUPFAM" id="SSF103473">
    <property type="entry name" value="MFS general substrate transporter"/>
    <property type="match status" value="1"/>
</dbReference>
<feature type="transmembrane region" description="Helical" evidence="5">
    <location>
        <begin position="169"/>
        <end position="193"/>
    </location>
</feature>
<organism evidence="6 7">
    <name type="scientific">Penaeus vannamei</name>
    <name type="common">Whiteleg shrimp</name>
    <name type="synonym">Litopenaeus vannamei</name>
    <dbReference type="NCBI Taxonomy" id="6689"/>
    <lineage>
        <taxon>Eukaryota</taxon>
        <taxon>Metazoa</taxon>
        <taxon>Ecdysozoa</taxon>
        <taxon>Arthropoda</taxon>
        <taxon>Crustacea</taxon>
        <taxon>Multicrustacea</taxon>
        <taxon>Malacostraca</taxon>
        <taxon>Eumalacostraca</taxon>
        <taxon>Eucarida</taxon>
        <taxon>Decapoda</taxon>
        <taxon>Dendrobranchiata</taxon>
        <taxon>Penaeoidea</taxon>
        <taxon>Penaeidae</taxon>
        <taxon>Penaeus</taxon>
    </lineage>
</organism>
<evidence type="ECO:0000313" key="6">
    <source>
        <dbReference type="EMBL" id="ROT74840.1"/>
    </source>
</evidence>
<feature type="transmembrane region" description="Helical" evidence="5">
    <location>
        <begin position="55"/>
        <end position="73"/>
    </location>
</feature>
<dbReference type="Gene3D" id="1.20.1250.20">
    <property type="entry name" value="MFS general substrate transporter like domains"/>
    <property type="match status" value="2"/>
</dbReference>
<dbReference type="GO" id="GO:0016020">
    <property type="term" value="C:membrane"/>
    <property type="evidence" value="ECO:0007669"/>
    <property type="project" value="UniProtKB-SubCell"/>
</dbReference>
<gene>
    <name evidence="6" type="ORF">C7M84_006647</name>
</gene>
<keyword evidence="2 5" id="KW-0812">Transmembrane</keyword>
<dbReference type="InterPro" id="IPR036259">
    <property type="entry name" value="MFS_trans_sf"/>
</dbReference>
<dbReference type="PANTHER" id="PTHR24064">
    <property type="entry name" value="SOLUTE CARRIER FAMILY 22 MEMBER"/>
    <property type="match status" value="1"/>
</dbReference>
<feature type="transmembrane region" description="Helical" evidence="5">
    <location>
        <begin position="205"/>
        <end position="224"/>
    </location>
</feature>
<evidence type="ECO:0000256" key="1">
    <source>
        <dbReference type="ARBA" id="ARBA00004141"/>
    </source>
</evidence>
<evidence type="ECO:0008006" key="8">
    <source>
        <dbReference type="Google" id="ProtNLM"/>
    </source>
</evidence>
<dbReference type="InterPro" id="IPR005828">
    <property type="entry name" value="MFS_sugar_transport-like"/>
</dbReference>
<feature type="transmembrane region" description="Helical" evidence="5">
    <location>
        <begin position="144"/>
        <end position="163"/>
    </location>
</feature>
<protein>
    <recommendedName>
        <fullName evidence="8">Major facilitator superfamily (MFS) profile domain-containing protein</fullName>
    </recommendedName>
</protein>
<evidence type="ECO:0000256" key="4">
    <source>
        <dbReference type="ARBA" id="ARBA00023136"/>
    </source>
</evidence>
<name>A0A423TEE0_PENVA</name>
<evidence type="ECO:0000256" key="3">
    <source>
        <dbReference type="ARBA" id="ARBA00022989"/>
    </source>
</evidence>
<dbReference type="OrthoDB" id="2544694at2759"/>
<sequence length="297" mass="33040">MNNVQFVTYEYSLPALEVCEVKYRSVVGILTGLPWAFGTMAWGGVASQIRDWRWLQLYVTLPFALVVPLLFMMDESPRWLIVRGQCDRARKILQKAARWNKTQLPLSGSNYSADPFIYIVLGGLMEVPGYSLTAPLINRVGRKWPTIWGYVLSGVAILLLVFIPDNIQWLVMTLAMLGKLCNSGAFMIIFVYMSEVLPTEVRLQGVGATIMTCQLGATIAPYITDYVGPLVPWAPSVIFGVSSLVAGVALLPMHETLDAPMPDTIHDVPDISLKPILSRRKPDLKVDEVEELNKEPA</sequence>
<dbReference type="GO" id="GO:0022857">
    <property type="term" value="F:transmembrane transporter activity"/>
    <property type="evidence" value="ECO:0007669"/>
    <property type="project" value="InterPro"/>
</dbReference>
<reference evidence="6 7" key="1">
    <citation type="submission" date="2018-04" db="EMBL/GenBank/DDBJ databases">
        <authorList>
            <person name="Zhang X."/>
            <person name="Yuan J."/>
            <person name="Li F."/>
            <person name="Xiang J."/>
        </authorList>
    </citation>
    <scope>NUCLEOTIDE SEQUENCE [LARGE SCALE GENOMIC DNA]</scope>
    <source>
        <tissue evidence="6">Muscle</tissue>
    </source>
</reference>
<dbReference type="Proteomes" id="UP000283509">
    <property type="component" value="Unassembled WGS sequence"/>
</dbReference>